<organism evidence="3 4">
    <name type="scientific">Stutzerimonas stutzeri</name>
    <name type="common">Pseudomonas stutzeri</name>
    <dbReference type="NCBI Taxonomy" id="316"/>
    <lineage>
        <taxon>Bacteria</taxon>
        <taxon>Pseudomonadati</taxon>
        <taxon>Pseudomonadota</taxon>
        <taxon>Gammaproteobacteria</taxon>
        <taxon>Pseudomonadales</taxon>
        <taxon>Pseudomonadaceae</taxon>
        <taxon>Stutzerimonas</taxon>
    </lineage>
</organism>
<dbReference type="InterPro" id="IPR041578">
    <property type="entry name" value="PIN_8"/>
</dbReference>
<keyword evidence="1" id="KW-0175">Coiled coil</keyword>
<name>A0A2S4ARN0_STUST</name>
<feature type="domain" description="PIN like" evidence="2">
    <location>
        <begin position="24"/>
        <end position="245"/>
    </location>
</feature>
<dbReference type="Proteomes" id="UP000237068">
    <property type="component" value="Unassembled WGS sequence"/>
</dbReference>
<dbReference type="OrthoDB" id="9182727at2"/>
<evidence type="ECO:0000256" key="1">
    <source>
        <dbReference type="SAM" id="Coils"/>
    </source>
</evidence>
<protein>
    <recommendedName>
        <fullName evidence="2">PIN like domain-containing protein</fullName>
    </recommendedName>
</protein>
<gene>
    <name evidence="3" type="ORF">CXK91_06025</name>
</gene>
<evidence type="ECO:0000313" key="3">
    <source>
        <dbReference type="EMBL" id="POH84125.1"/>
    </source>
</evidence>
<dbReference type="Pfam" id="PF18476">
    <property type="entry name" value="PIN_8"/>
    <property type="match status" value="1"/>
</dbReference>
<evidence type="ECO:0000259" key="2">
    <source>
        <dbReference type="Pfam" id="PF18476"/>
    </source>
</evidence>
<dbReference type="AlphaFoldDB" id="A0A2S4ARN0"/>
<comment type="caution">
    <text evidence="3">The sequence shown here is derived from an EMBL/GenBank/DDBJ whole genome shotgun (WGS) entry which is preliminary data.</text>
</comment>
<accession>A0A2S4ARN0</accession>
<dbReference type="RefSeq" id="WP_103455367.1">
    <property type="nucleotide sequence ID" value="NZ_JAMOHQ010000012.1"/>
</dbReference>
<sequence length="426" mass="49846">MKELFPGYFSKSDKSHKDLWAKCIFVFDTNILLNLYRYSDETTSQFLQILELLKDRSWIPYRVAKEYLDNRLKIIDEQQEKYTVTLAEVQALNGKLEHPRQHPFVSNSTMEKVQKSLQRLKEELEINKEAHTKRINDDDIKEKLSTIFESRVGNDISDHHLEEIIKEGEKRYEEKIPPGFADVKKSTGEASLAARCKPYGDLIIWKSIIAKCQTEKLPVIFVTDDGKEDWWLRFKGRTIGPRPELIKEFNAETGMDFHMYQPERFLFLAGEFLKEKTSEETLEEIRELREKKYYSRTLSEKVSTTENNTTEAIAAELDRILTRKDMERDFAMLSATQRFLTLRLRDLLNLRKSASDSAHKIRDMYEGHDIEDAFEYQQLKSECVELDSKIFNAQTELKKTVKLISELSARMAAEEELSSITSGTKY</sequence>
<feature type="coiled-coil region" evidence="1">
    <location>
        <begin position="107"/>
        <end position="134"/>
    </location>
</feature>
<reference evidence="3 4" key="1">
    <citation type="submission" date="2018-01" db="EMBL/GenBank/DDBJ databases">
        <title>Denitrification phenotypes of diverse strains of Pseudomonas stutzeri.</title>
        <authorList>
            <person name="Milligan D.A."/>
            <person name="Bergaust L."/>
            <person name="Bakken L.R."/>
            <person name="Frostegard A."/>
        </authorList>
    </citation>
    <scope>NUCLEOTIDE SEQUENCE [LARGE SCALE GENOMIC DNA]</scope>
    <source>
        <strain evidence="3 4">24a13</strain>
    </source>
</reference>
<evidence type="ECO:0000313" key="4">
    <source>
        <dbReference type="Proteomes" id="UP000237068"/>
    </source>
</evidence>
<proteinExistence type="predicted"/>
<dbReference type="EMBL" id="PPXG01000002">
    <property type="protein sequence ID" value="POH84125.1"/>
    <property type="molecule type" value="Genomic_DNA"/>
</dbReference>